<proteinExistence type="predicted"/>
<dbReference type="EMBL" id="BOPF01000012">
    <property type="protein sequence ID" value="GIJ46599.1"/>
    <property type="molecule type" value="Genomic_DNA"/>
</dbReference>
<protein>
    <recommendedName>
        <fullName evidence="1">DUF6924 domain-containing protein</fullName>
    </recommendedName>
</protein>
<accession>A0A8J4DQG8</accession>
<dbReference type="RefSeq" id="WP_203900135.1">
    <property type="nucleotide sequence ID" value="NZ_BOPF01000012.1"/>
</dbReference>
<gene>
    <name evidence="2" type="ORF">Val02_34850</name>
</gene>
<dbReference type="InterPro" id="IPR053832">
    <property type="entry name" value="DUF6924"/>
</dbReference>
<name>A0A8J4DQG8_9ACTN</name>
<evidence type="ECO:0000313" key="3">
    <source>
        <dbReference type="Proteomes" id="UP000619260"/>
    </source>
</evidence>
<reference evidence="2" key="1">
    <citation type="submission" date="2021-01" db="EMBL/GenBank/DDBJ databases">
        <title>Whole genome shotgun sequence of Virgisporangium aliadipatigenens NBRC 105644.</title>
        <authorList>
            <person name="Komaki H."/>
            <person name="Tamura T."/>
        </authorList>
    </citation>
    <scope>NUCLEOTIDE SEQUENCE</scope>
    <source>
        <strain evidence="2">NBRC 105644</strain>
    </source>
</reference>
<organism evidence="2 3">
    <name type="scientific">Virgisporangium aliadipatigenens</name>
    <dbReference type="NCBI Taxonomy" id="741659"/>
    <lineage>
        <taxon>Bacteria</taxon>
        <taxon>Bacillati</taxon>
        <taxon>Actinomycetota</taxon>
        <taxon>Actinomycetes</taxon>
        <taxon>Micromonosporales</taxon>
        <taxon>Micromonosporaceae</taxon>
        <taxon>Virgisporangium</taxon>
    </lineage>
</organism>
<dbReference type="Pfam" id="PF21962">
    <property type="entry name" value="DUF6924"/>
    <property type="match status" value="1"/>
</dbReference>
<keyword evidence="3" id="KW-1185">Reference proteome</keyword>
<comment type="caution">
    <text evidence="2">The sequence shown here is derived from an EMBL/GenBank/DDBJ whole genome shotgun (WGS) entry which is preliminary data.</text>
</comment>
<evidence type="ECO:0000259" key="1">
    <source>
        <dbReference type="Pfam" id="PF21962"/>
    </source>
</evidence>
<evidence type="ECO:0000313" key="2">
    <source>
        <dbReference type="EMBL" id="GIJ46599.1"/>
    </source>
</evidence>
<sequence>MPQLPPGDVTVVLRTEFTDEGGWESVCAALEAASPDGAFQDGVRFVSDPAFDGAAGAVLVALTRDSDEHPYLYAVDRVTLSSFDLPVLVVDESGRSFRVVPAQFWTVEANLARAAVDFEEFADAADDDGVFRGF</sequence>
<dbReference type="Proteomes" id="UP000619260">
    <property type="component" value="Unassembled WGS sequence"/>
</dbReference>
<dbReference type="AlphaFoldDB" id="A0A8J4DQG8"/>
<feature type="domain" description="DUF6924" evidence="1">
    <location>
        <begin position="10"/>
        <end position="134"/>
    </location>
</feature>